<dbReference type="InterPro" id="IPR036663">
    <property type="entry name" value="Fumarylacetoacetase_C_sf"/>
</dbReference>
<evidence type="ECO:0000259" key="2">
    <source>
        <dbReference type="Pfam" id="PF01557"/>
    </source>
</evidence>
<dbReference type="RefSeq" id="WP_262976169.1">
    <property type="nucleotide sequence ID" value="NZ_CAMAPB010000007.1"/>
</dbReference>
<dbReference type="InterPro" id="IPR011234">
    <property type="entry name" value="Fumarylacetoacetase-like_C"/>
</dbReference>
<dbReference type="AlphaFoldDB" id="A0A9W4QU13"/>
<organism evidence="3 4">
    <name type="scientific">Pseudoalteromonas haloplanktis</name>
    <name type="common">Alteromonas haloplanktis</name>
    <dbReference type="NCBI Taxonomy" id="228"/>
    <lineage>
        <taxon>Bacteria</taxon>
        <taxon>Pseudomonadati</taxon>
        <taxon>Pseudomonadota</taxon>
        <taxon>Gammaproteobacteria</taxon>
        <taxon>Alteromonadales</taxon>
        <taxon>Pseudoalteromonadaceae</taxon>
        <taxon>Pseudoalteromonas</taxon>
    </lineage>
</organism>
<protein>
    <recommendedName>
        <fullName evidence="2">Fumarylacetoacetase-like C-terminal domain-containing protein</fullName>
    </recommendedName>
</protein>
<dbReference type="EMBL" id="CAMAPB010000007">
    <property type="protein sequence ID" value="CAH9053201.1"/>
    <property type="molecule type" value="Genomic_DNA"/>
</dbReference>
<keyword evidence="4" id="KW-1185">Reference proteome</keyword>
<comment type="caution">
    <text evidence="3">The sequence shown here is derived from an EMBL/GenBank/DDBJ whole genome shotgun (WGS) entry which is preliminary data.</text>
</comment>
<keyword evidence="1" id="KW-0479">Metal-binding</keyword>
<sequence length="206" mass="22647">MNQIKLASQSIQPSKIVCVGRNYSAHIAELNNEHPEQMVVFNKPNSAITDALLSSHNGDTLHYETELCFVIKNKQLAGVGIGLDLTKRALQSSLKEKGLPWERAKAFDGSALFSDFIELTPEMTSLIFELHIDGKPVQHGDSQLMLHQPAQILAEVSQFMSLEEGDIIMTGTPAGVGMVSTGREFNVALYSGQQCLLEHHWSVSQS</sequence>
<dbReference type="PANTHER" id="PTHR11820">
    <property type="entry name" value="ACYLPYRUVASE"/>
    <property type="match status" value="1"/>
</dbReference>
<name>A0A9W4QU13_PSEHA</name>
<dbReference type="GO" id="GO:0018773">
    <property type="term" value="F:acetylpyruvate hydrolase activity"/>
    <property type="evidence" value="ECO:0007669"/>
    <property type="project" value="TreeGrafter"/>
</dbReference>
<dbReference type="Pfam" id="PF01557">
    <property type="entry name" value="FAA_hydrolase"/>
    <property type="match status" value="1"/>
</dbReference>
<proteinExistence type="predicted"/>
<evidence type="ECO:0000313" key="3">
    <source>
        <dbReference type="EMBL" id="CAH9053201.1"/>
    </source>
</evidence>
<gene>
    <name evidence="3" type="primary">ycgM</name>
    <name evidence="3" type="ORF">PSEHALCIP103_00775</name>
</gene>
<accession>A0A9W4QU13</accession>
<dbReference type="SUPFAM" id="SSF56529">
    <property type="entry name" value="FAH"/>
    <property type="match status" value="1"/>
</dbReference>
<dbReference type="PANTHER" id="PTHR11820:SF7">
    <property type="entry name" value="ACYLPYRUVASE FAHD1, MITOCHONDRIAL"/>
    <property type="match status" value="1"/>
</dbReference>
<dbReference type="Gene3D" id="3.90.850.10">
    <property type="entry name" value="Fumarylacetoacetase-like, C-terminal domain"/>
    <property type="match status" value="1"/>
</dbReference>
<feature type="domain" description="Fumarylacetoacetase-like C-terminal" evidence="2">
    <location>
        <begin position="15"/>
        <end position="186"/>
    </location>
</feature>
<reference evidence="3" key="1">
    <citation type="submission" date="2022-07" db="EMBL/GenBank/DDBJ databases">
        <authorList>
            <person name="Criscuolo A."/>
        </authorList>
    </citation>
    <scope>NUCLEOTIDE SEQUENCE</scope>
    <source>
        <strain evidence="3">CIP103197</strain>
    </source>
</reference>
<dbReference type="GO" id="GO:0046872">
    <property type="term" value="F:metal ion binding"/>
    <property type="evidence" value="ECO:0007669"/>
    <property type="project" value="UniProtKB-KW"/>
</dbReference>
<evidence type="ECO:0000313" key="4">
    <source>
        <dbReference type="Proteomes" id="UP001152447"/>
    </source>
</evidence>
<dbReference type="Proteomes" id="UP001152447">
    <property type="component" value="Unassembled WGS sequence"/>
</dbReference>
<evidence type="ECO:0000256" key="1">
    <source>
        <dbReference type="ARBA" id="ARBA00022723"/>
    </source>
</evidence>